<feature type="chain" id="PRO_5029664202" evidence="2">
    <location>
        <begin position="21"/>
        <end position="387"/>
    </location>
</feature>
<evidence type="ECO:0000256" key="2">
    <source>
        <dbReference type="SAM" id="SignalP"/>
    </source>
</evidence>
<organism evidence="3 4">
    <name type="scientific">Clytia hemisphaerica</name>
    <dbReference type="NCBI Taxonomy" id="252671"/>
    <lineage>
        <taxon>Eukaryota</taxon>
        <taxon>Metazoa</taxon>
        <taxon>Cnidaria</taxon>
        <taxon>Hydrozoa</taxon>
        <taxon>Hydroidolina</taxon>
        <taxon>Leptothecata</taxon>
        <taxon>Obeliida</taxon>
        <taxon>Clytiidae</taxon>
        <taxon>Clytia</taxon>
    </lineage>
</organism>
<protein>
    <submittedName>
        <fullName evidence="3">Uncharacterized protein</fullName>
    </submittedName>
</protein>
<dbReference type="SUPFAM" id="SSF57501">
    <property type="entry name" value="Cystine-knot cytokines"/>
    <property type="match status" value="1"/>
</dbReference>
<reference evidence="3" key="1">
    <citation type="submission" date="2021-01" db="UniProtKB">
        <authorList>
            <consortium name="EnsemblMetazoa"/>
        </authorList>
    </citation>
    <scope>IDENTIFICATION</scope>
</reference>
<sequence length="387" mass="43553">MHLIIAISCVLLAFIRGFNAETELDVELTKNEMIQLLGTLNGDQASSVPDFLFFTQEGQIDYIQTKGPPRTEKPTLPGSKPKPPKRSDAEITLSKALNRIQKGHNVPVIEKWAKVLDLLLFTDLTAAQRDCSIDRIVRNADTSINTCKNSDGSSTSGKSSTSGGSSGNKGQKGKQRKDEAAMEEKFENEAKRMEISYQDIKEEVKEYLEDLENTDDDENYGAESESESFDEIEDTEEHFARRFQRDLKRSYRRNVYQPGNIVQTLDTQRMRRGLTYRYSNYGQCFTEGSEGATSDTVRLCQTCYHTIDFGEDVVPQYANSVECSDSATMCISGDGTCTQKVIYYSFKKLVDSVSNTWESYQQPLNVSCECECIANSMTHMYMVGDSN</sequence>
<feature type="signal peptide" evidence="2">
    <location>
        <begin position="1"/>
        <end position="20"/>
    </location>
</feature>
<dbReference type="EnsemblMetazoa" id="CLYHEMT002658.7">
    <property type="protein sequence ID" value="CLYHEMP002658.7"/>
    <property type="gene ID" value="CLYHEMG002658"/>
</dbReference>
<dbReference type="Proteomes" id="UP000594262">
    <property type="component" value="Unplaced"/>
</dbReference>
<accession>A0A7M5UPY2</accession>
<feature type="region of interest" description="Disordered" evidence="1">
    <location>
        <begin position="64"/>
        <end position="88"/>
    </location>
</feature>
<dbReference type="PANTHER" id="PTHR33995:SF7">
    <property type="entry name" value="BURSICON SUBUNIT ALPHA-RELATED"/>
    <property type="match status" value="1"/>
</dbReference>
<dbReference type="PANTHER" id="PTHR33995">
    <property type="entry name" value="PROTEIN CBG18546"/>
    <property type="match status" value="1"/>
</dbReference>
<feature type="region of interest" description="Disordered" evidence="1">
    <location>
        <begin position="212"/>
        <end position="234"/>
    </location>
</feature>
<dbReference type="AlphaFoldDB" id="A0A7M5UPY2"/>
<keyword evidence="2" id="KW-0732">Signal</keyword>
<feature type="compositionally biased region" description="Basic and acidic residues" evidence="1">
    <location>
        <begin position="176"/>
        <end position="189"/>
    </location>
</feature>
<proteinExistence type="predicted"/>
<feature type="compositionally biased region" description="Low complexity" evidence="1">
    <location>
        <begin position="148"/>
        <end position="163"/>
    </location>
</feature>
<evidence type="ECO:0000313" key="4">
    <source>
        <dbReference type="Proteomes" id="UP000594262"/>
    </source>
</evidence>
<keyword evidence="4" id="KW-1185">Reference proteome</keyword>
<dbReference type="InterPro" id="IPR029034">
    <property type="entry name" value="Cystine-knot_cytokine"/>
</dbReference>
<feature type="region of interest" description="Disordered" evidence="1">
    <location>
        <begin position="144"/>
        <end position="189"/>
    </location>
</feature>
<evidence type="ECO:0000256" key="1">
    <source>
        <dbReference type="SAM" id="MobiDB-lite"/>
    </source>
</evidence>
<name>A0A7M5UPY2_9CNID</name>
<evidence type="ECO:0000313" key="3">
    <source>
        <dbReference type="EnsemblMetazoa" id="CLYHEMP002658.7"/>
    </source>
</evidence>